<organism evidence="15 16">
    <name type="scientific">Magallana gigas</name>
    <name type="common">Pacific oyster</name>
    <name type="synonym">Crassostrea gigas</name>
    <dbReference type="NCBI Taxonomy" id="29159"/>
    <lineage>
        <taxon>Eukaryota</taxon>
        <taxon>Metazoa</taxon>
        <taxon>Spiralia</taxon>
        <taxon>Lophotrochozoa</taxon>
        <taxon>Mollusca</taxon>
        <taxon>Bivalvia</taxon>
        <taxon>Autobranchia</taxon>
        <taxon>Pteriomorphia</taxon>
        <taxon>Ostreida</taxon>
        <taxon>Ostreoidea</taxon>
        <taxon>Ostreidae</taxon>
        <taxon>Magallana</taxon>
    </lineage>
</organism>
<feature type="disulfide bond" evidence="10">
    <location>
        <begin position="2600"/>
        <end position="2610"/>
    </location>
</feature>
<keyword evidence="8" id="KW-0675">Receptor</keyword>
<feature type="chain" id="PRO_5036464666" description="SRCR domain-containing protein" evidence="13">
    <location>
        <begin position="26"/>
        <end position="2980"/>
    </location>
</feature>
<feature type="domain" description="SRCR" evidence="14">
    <location>
        <begin position="138"/>
        <end position="241"/>
    </location>
</feature>
<reference evidence="15" key="1">
    <citation type="submission" date="2022-08" db="UniProtKB">
        <authorList>
            <consortium name="EnsemblMetazoa"/>
        </authorList>
    </citation>
    <scope>IDENTIFICATION</scope>
    <source>
        <strain evidence="15">05x7-T-G4-1.051#20</strain>
    </source>
</reference>
<feature type="domain" description="SRCR" evidence="14">
    <location>
        <begin position="1000"/>
        <end position="1102"/>
    </location>
</feature>
<feature type="domain" description="SRCR" evidence="14">
    <location>
        <begin position="2192"/>
        <end position="2306"/>
    </location>
</feature>
<keyword evidence="6 12" id="KW-0472">Membrane</keyword>
<feature type="disulfide bond" evidence="10">
    <location>
        <begin position="1386"/>
        <end position="1396"/>
    </location>
</feature>
<comment type="caution">
    <text evidence="10">Lacks conserved residue(s) required for the propagation of feature annotation.</text>
</comment>
<keyword evidence="2 12" id="KW-0812">Transmembrane</keyword>
<evidence type="ECO:0000256" key="13">
    <source>
        <dbReference type="SAM" id="SignalP"/>
    </source>
</evidence>
<evidence type="ECO:0000256" key="11">
    <source>
        <dbReference type="SAM" id="MobiDB-lite"/>
    </source>
</evidence>
<feature type="disulfide bond" evidence="10">
    <location>
        <begin position="502"/>
        <end position="563"/>
    </location>
</feature>
<keyword evidence="7 10" id="KW-1015">Disulfide bond</keyword>
<evidence type="ECO:0000256" key="1">
    <source>
        <dbReference type="ARBA" id="ARBA00004167"/>
    </source>
</evidence>
<feature type="disulfide bond" evidence="10">
    <location>
        <begin position="2709"/>
        <end position="2719"/>
    </location>
</feature>
<dbReference type="FunFam" id="3.10.250.10:FF:000009">
    <property type="entry name" value="WC1"/>
    <property type="match status" value="1"/>
</dbReference>
<feature type="disulfide bond" evidence="10">
    <location>
        <begin position="643"/>
        <end position="653"/>
    </location>
</feature>
<dbReference type="FunFam" id="3.10.250.10:FF:000007">
    <property type="entry name" value="Soluble scavenger receptor cysteine-rich domain-containing protein SSC5D"/>
    <property type="match status" value="1"/>
</dbReference>
<comment type="subcellular location">
    <subcellularLocation>
        <location evidence="1">Membrane</location>
        <topology evidence="1">Single-pass membrane protein</topology>
    </subcellularLocation>
</comment>
<keyword evidence="5 12" id="KW-1133">Transmembrane helix</keyword>
<feature type="disulfide bond" evidence="10">
    <location>
        <begin position="1068"/>
        <end position="1078"/>
    </location>
</feature>
<feature type="disulfide bond" evidence="10">
    <location>
        <begin position="2274"/>
        <end position="2284"/>
    </location>
</feature>
<feature type="domain" description="SRCR" evidence="14">
    <location>
        <begin position="784"/>
        <end position="885"/>
    </location>
</feature>
<dbReference type="PROSITE" id="PS00420">
    <property type="entry name" value="SRCR_1"/>
    <property type="match status" value="2"/>
</dbReference>
<feature type="disulfide bond" evidence="10">
    <location>
        <begin position="1826"/>
        <end position="1836"/>
    </location>
</feature>
<feature type="disulfide bond" evidence="10">
    <location>
        <begin position="2042"/>
        <end position="2052"/>
    </location>
</feature>
<feature type="transmembrane region" description="Helical" evidence="12">
    <location>
        <begin position="2881"/>
        <end position="2906"/>
    </location>
</feature>
<feature type="disulfide bond" evidence="10">
    <location>
        <begin position="1934"/>
        <end position="1944"/>
    </location>
</feature>
<evidence type="ECO:0000313" key="15">
    <source>
        <dbReference type="EnsemblMetazoa" id="G10294.1:cds"/>
    </source>
</evidence>
<feature type="disulfide bond" evidence="10">
    <location>
        <begin position="931"/>
        <end position="992"/>
    </location>
</feature>
<feature type="disulfide bond" evidence="10">
    <location>
        <begin position="1474"/>
        <end position="1535"/>
    </location>
</feature>
<evidence type="ECO:0000313" key="16">
    <source>
        <dbReference type="Proteomes" id="UP000005408"/>
    </source>
</evidence>
<proteinExistence type="predicted"/>
<feature type="domain" description="SRCR" evidence="14">
    <location>
        <begin position="2422"/>
        <end position="2519"/>
    </location>
</feature>
<feature type="domain" description="SRCR" evidence="14">
    <location>
        <begin position="1973"/>
        <end position="2077"/>
    </location>
</feature>
<feature type="disulfide bond" evidence="10">
    <location>
        <begin position="532"/>
        <end position="542"/>
    </location>
</feature>
<feature type="disulfide bond" evidence="10">
    <location>
        <begin position="2831"/>
        <end position="2841"/>
    </location>
</feature>
<feature type="disulfide bond" evidence="10">
    <location>
        <begin position="2380"/>
        <end position="2390"/>
    </location>
</feature>
<feature type="disulfide bond" evidence="10">
    <location>
        <begin position="2490"/>
        <end position="2500"/>
    </location>
</feature>
<feature type="domain" description="SRCR" evidence="14">
    <location>
        <begin position="2080"/>
        <end position="2179"/>
    </location>
</feature>
<dbReference type="Gene3D" id="3.10.250.10">
    <property type="entry name" value="SRCR-like domain"/>
    <property type="match status" value="26"/>
</dbReference>
<evidence type="ECO:0000256" key="12">
    <source>
        <dbReference type="SAM" id="Phobius"/>
    </source>
</evidence>
<dbReference type="PANTHER" id="PTHR19331">
    <property type="entry name" value="SCAVENGER RECEPTOR DOMAIN-CONTAINING"/>
    <property type="match status" value="1"/>
</dbReference>
<feature type="domain" description="SRCR" evidence="14">
    <location>
        <begin position="880"/>
        <end position="993"/>
    </location>
</feature>
<dbReference type="PROSITE" id="PS50287">
    <property type="entry name" value="SRCR_2"/>
    <property type="match status" value="26"/>
</dbReference>
<feature type="domain" description="SRCR" evidence="14">
    <location>
        <begin position="1545"/>
        <end position="1651"/>
    </location>
</feature>
<keyword evidence="3 13" id="KW-0732">Signal</keyword>
<evidence type="ECO:0000256" key="5">
    <source>
        <dbReference type="ARBA" id="ARBA00022989"/>
    </source>
</evidence>
<feature type="domain" description="SRCR" evidence="14">
    <location>
        <begin position="361"/>
        <end position="463"/>
    </location>
</feature>
<feature type="domain" description="SRCR" evidence="14">
    <location>
        <begin position="2313"/>
        <end position="2419"/>
    </location>
</feature>
<evidence type="ECO:0000256" key="4">
    <source>
        <dbReference type="ARBA" id="ARBA00022737"/>
    </source>
</evidence>
<keyword evidence="4" id="KW-0677">Repeat</keyword>
<feature type="disulfide bond" evidence="10">
    <location>
        <begin position="1891"/>
        <end position="1955"/>
    </location>
</feature>
<dbReference type="OMA" id="GECTHRG"/>
<evidence type="ECO:0000256" key="2">
    <source>
        <dbReference type="ARBA" id="ARBA00022692"/>
    </source>
</evidence>
<dbReference type="FunFam" id="3.10.250.10:FF:000016">
    <property type="entry name" value="Scavenger receptor cysteine-rich protein type 12"/>
    <property type="match status" value="12"/>
</dbReference>
<feature type="domain" description="SRCR" evidence="14">
    <location>
        <begin position="1659"/>
        <end position="1755"/>
    </location>
</feature>
<feature type="domain" description="SRCR" evidence="14">
    <location>
        <begin position="574"/>
        <end position="674"/>
    </location>
</feature>
<dbReference type="Pfam" id="PF00530">
    <property type="entry name" value="SRCR"/>
    <property type="match status" value="26"/>
</dbReference>
<feature type="disulfide bond" evidence="10">
    <location>
        <begin position="103"/>
        <end position="113"/>
    </location>
</feature>
<feature type="domain" description="SRCR" evidence="14">
    <location>
        <begin position="32"/>
        <end position="134"/>
    </location>
</feature>
<name>A0A8W8HMW3_MAGGI</name>
<dbReference type="GO" id="GO:0016020">
    <property type="term" value="C:membrane"/>
    <property type="evidence" value="ECO:0007669"/>
    <property type="project" value="UniProtKB-SubCell"/>
</dbReference>
<feature type="disulfide bond" evidence="10">
    <location>
        <begin position="1278"/>
        <end position="1288"/>
    </location>
</feature>
<feature type="domain" description="SRCR" evidence="14">
    <location>
        <begin position="2759"/>
        <end position="2862"/>
    </location>
</feature>
<feature type="domain" description="SRCR" evidence="14">
    <location>
        <begin position="2530"/>
        <end position="2633"/>
    </location>
</feature>
<feature type="disulfide bond" evidence="10">
    <location>
        <begin position="1172"/>
        <end position="1182"/>
    </location>
</feature>
<feature type="domain" description="SRCR" evidence="14">
    <location>
        <begin position="1105"/>
        <end position="1202"/>
    </location>
</feature>
<feature type="domain" description="SRCR" evidence="14">
    <location>
        <begin position="1203"/>
        <end position="1310"/>
    </location>
</feature>
<feature type="disulfide bond" evidence="10">
    <location>
        <begin position="428"/>
        <end position="438"/>
    </location>
</feature>
<feature type="disulfide bond" evidence="10">
    <location>
        <begin position="855"/>
        <end position="865"/>
    </location>
</feature>
<feature type="disulfide bond" evidence="10">
    <location>
        <begin position="2557"/>
        <end position="2621"/>
    </location>
</feature>
<dbReference type="EnsemblMetazoa" id="G10294.1">
    <property type="protein sequence ID" value="G10294.1:cds"/>
    <property type="gene ID" value="G10294"/>
</dbReference>
<feature type="domain" description="SRCR" evidence="14">
    <location>
        <begin position="1758"/>
        <end position="1855"/>
    </location>
</feature>
<evidence type="ECO:0000256" key="3">
    <source>
        <dbReference type="ARBA" id="ARBA00022729"/>
    </source>
</evidence>
<evidence type="ECO:0000256" key="6">
    <source>
        <dbReference type="ARBA" id="ARBA00023136"/>
    </source>
</evidence>
<dbReference type="Proteomes" id="UP000005408">
    <property type="component" value="Unassembled WGS sequence"/>
</dbReference>
<dbReference type="OrthoDB" id="6153669at2759"/>
<feature type="disulfide bond" evidence="10">
    <location>
        <begin position="211"/>
        <end position="221"/>
    </location>
</feature>
<feature type="domain" description="SRCR" evidence="14">
    <location>
        <begin position="1317"/>
        <end position="1433"/>
    </location>
</feature>
<feature type="domain" description="SRCR" evidence="14">
    <location>
        <begin position="1866"/>
        <end position="1966"/>
    </location>
</feature>
<dbReference type="FunFam" id="3.10.250.10:FF:000011">
    <property type="entry name" value="Scavenger receptor class A member 5"/>
    <property type="match status" value="2"/>
</dbReference>
<evidence type="ECO:0000256" key="8">
    <source>
        <dbReference type="ARBA" id="ARBA00023170"/>
    </source>
</evidence>
<dbReference type="InterPro" id="IPR001190">
    <property type="entry name" value="SRCR"/>
</dbReference>
<feature type="disulfide bond" evidence="10">
    <location>
        <begin position="1904"/>
        <end position="1965"/>
    </location>
</feature>
<feature type="disulfide bond" evidence="10">
    <location>
        <begin position="1612"/>
        <end position="1622"/>
    </location>
</feature>
<feature type="domain" description="SRCR" evidence="14">
    <location>
        <begin position="1436"/>
        <end position="1536"/>
    </location>
</feature>
<feature type="disulfide bond" evidence="10">
    <location>
        <begin position="2151"/>
        <end position="2161"/>
    </location>
</feature>
<accession>A0A8W8HMW3</accession>
<feature type="disulfide bond" evidence="10">
    <location>
        <begin position="746"/>
        <end position="756"/>
    </location>
</feature>
<feature type="disulfide bond" evidence="10">
    <location>
        <begin position="323"/>
        <end position="333"/>
    </location>
</feature>
<dbReference type="SUPFAM" id="SSF56487">
    <property type="entry name" value="SRCR-like"/>
    <property type="match status" value="26"/>
</dbReference>
<feature type="signal peptide" evidence="13">
    <location>
        <begin position="1"/>
        <end position="25"/>
    </location>
</feature>
<keyword evidence="16" id="KW-1185">Reference proteome</keyword>
<feature type="domain" description="SRCR" evidence="14">
    <location>
        <begin position="466"/>
        <end position="564"/>
    </location>
</feature>
<feature type="disulfide bond" evidence="10">
    <location>
        <begin position="1461"/>
        <end position="1525"/>
    </location>
</feature>
<dbReference type="PRINTS" id="PR00258">
    <property type="entry name" value="SPERACTRCPTR"/>
</dbReference>
<evidence type="ECO:0000259" key="14">
    <source>
        <dbReference type="PROSITE" id="PS50287"/>
    </source>
</evidence>
<feature type="disulfide bond" evidence="10">
    <location>
        <begin position="1726"/>
        <end position="1736"/>
    </location>
</feature>
<feature type="disulfide bond" evidence="10">
    <location>
        <begin position="1505"/>
        <end position="1515"/>
    </location>
</feature>
<dbReference type="PANTHER" id="PTHR19331:SF465">
    <property type="entry name" value="EGG PEPTIDE SPERACT RECEPTOR"/>
    <property type="match status" value="1"/>
</dbReference>
<evidence type="ECO:0000256" key="10">
    <source>
        <dbReference type="PROSITE-ProRule" id="PRU00196"/>
    </source>
</evidence>
<protein>
    <recommendedName>
        <fullName evidence="14">SRCR domain-containing protein</fullName>
    </recommendedName>
</protein>
<feature type="domain" description="SRCR" evidence="14">
    <location>
        <begin position="2641"/>
        <end position="2750"/>
    </location>
</feature>
<feature type="disulfide bond" evidence="10">
    <location>
        <begin position="960"/>
        <end position="970"/>
    </location>
</feature>
<feature type="region of interest" description="Disordered" evidence="11">
    <location>
        <begin position="2955"/>
        <end position="2980"/>
    </location>
</feature>
<keyword evidence="9" id="KW-0325">Glycoprotein</keyword>
<dbReference type="InterPro" id="IPR036772">
    <property type="entry name" value="SRCR-like_dom_sf"/>
</dbReference>
<feature type="domain" description="SRCR" evidence="14">
    <location>
        <begin position="681"/>
        <end position="781"/>
    </location>
</feature>
<feature type="disulfide bond" evidence="10">
    <location>
        <begin position="705"/>
        <end position="769"/>
    </location>
</feature>
<evidence type="ECO:0000256" key="9">
    <source>
        <dbReference type="ARBA" id="ARBA00023180"/>
    </source>
</evidence>
<evidence type="ECO:0000256" key="7">
    <source>
        <dbReference type="ARBA" id="ARBA00023157"/>
    </source>
</evidence>
<feature type="domain" description="SRCR" evidence="14">
    <location>
        <begin position="251"/>
        <end position="355"/>
    </location>
</feature>
<dbReference type="SMART" id="SM00202">
    <property type="entry name" value="SR"/>
    <property type="match status" value="26"/>
</dbReference>
<sequence>MGGQQTFFCGVLFALGYVGLKFVQSAEDKIYVRLVGGDQNGSTGRVEVARNRSGPWGSVCDDLWTEREAQVVCRNLNYQWGTAHSNSPFGEGSGSIFLDNVQCTGTESSLSECQHNGWGVHNCRHYEDAGVSCYNNSVRLKSRGVTNLGTVEIRTDAGWVQVCDDDWDREDALVVCREQNFNNGIALTGSKLGKISTHDSMPNVAFSRFHCNGNERSLLQCPHQNLTERCSNMKRASAICFNGPMNKNFDIRFVKTTNSSANTVWGEISVRRNGVWGQVCGSSTDWNDVAANVACRQMGFTGGVAYGTVNETLRPIWITKLNCTGNETSLDQCVKDKDSWGHPVHSCRPAYALCYRHSITADLVDGGSYYGRVQITYDGATGTVCDDSWSSSDARVLCKSKGYADGEPISNSYYGKGSGHIMMNGLSCYGYESSIFQCRNDGWMTYKGSECSNHTKDASVICYKDVRLSRGDHSHGVVQIMDQYWSVLCGEGFTDTDAKVICRELGFQYGRNLPKGTFGTFYGRYSRPNITCHGNESTILDCKYDELRSCQRENYLGYAAVSCYNGTLNKTLKLRLENGAFGYENQTGRVAVMKYGIWGRICPSAWDDKDADVVCRQLHYTGGVAYQETSSGSGPYFLGEVNCKGSESHLFNCSIGVEECDSQYSLGSAGVLCYRQQKPQLRLVGGTHNTGRLEIIMDDEVGTICDQGWSRYDATVACRQLGFTGGEFRRGLPGPNVTKFLSSMNCFGSESSIFMCRNPGWKQNIPSDCYEPNRNAGVFCYNNVRISSGQTEDNATTGQVEMYKDGNWVTVCADGFDENDAQVVCRELGFGNSKTLVPGAFGSKYYTNSILNLNCTGTEATVKECKFEEGTCAQRSYNYASVICSKYSMAREKVDLLPRSEFPDTLLVEKFGIQGTICAENWDDNAAGVACRQLGYTGGVPFGPRYYSSRTPIWLSSVNCTGKERNINDCTKAVAPVSQTCLSSRLAARVFCYNGNGFNIRLAGTDNTYSGRVEISYNGVWGTICDSYWNNNDARVVCRQLGFVDGVAQPRGKYGGGEGPSWLYYVRCDGNEKSIWECSNSGWNVTHTSCRTHEYDAGVYCTGQVRLEPNITFGAVELWQDTQYALVCADGFDDSDAKVVCHSLGYRNGISICCSVFGDMPDYQISINNVQCTGHESSILQCEYTNNADGCLSKRYASVACSNAASSGAYELRLSEDNKGVVQVRHLNVWGSICSDGFDNKDAKVVCRELGYQDGFSYYEHDFTRRRLSLPWLSNLNCTGNEGYIARCGNIRWGNVGNCSQDTKAAVYCLENANIPIRLINGSNNSSGRVELSINNQWGTICGSGFWDDEDATVLCRMLNHTSGRALGYGQFGAGDGPIWIAYLRCQGDEESIFNCPMSFNEQRSTLSGMFIPRGGNRHMCFSHNSDAAVQCYDSVRLVDSKDVFYGRLEMYINKTFTSVCDEGFTDRSAKVACNILGFPYGKKQCCSALGPHPTSQITVTNVQCRGSERSLDQCPHQTTTKVPCRSGKYVSVYCSKNQIVSKELQVKNREEEKYYGSVEANEYGFWSPVCNVDWDDHDANVTCRQMNFYGGVAFRGSSRLTTPISVGRFNCSGTEQTLKDCPHKKFEEDLGCSEKIEGRFTRTSAGVLCYQDPNGVKFRIAGDGKSGVVEVLFNGKWGRVCNRRWDDRDARVFCRSLGRGFIDGEVGPDPTTSGTEYVWIDYLDCEGDEQGLLQCSLHWDPDYSQCKDASVICMDNVRLDKGDKRSHGVVQVYMEDHWGTVCGHLWSEADIRVTCRQLGYEHGLSVCCGAYGYSYDTGIIDKVNCSGNEKSLLNCTAAPPVAACHQDYAAVACYNGQLPSKNEYTLGIAGSSNNSGSLELTYMNISGRICADDWDEKDATVACRQMGYVKGLPYKHKILFAKGTPIWATKVNCTGSEYKLSQCPNFTLGHVDDCIERYDAGVVCYSTVGVNFRLTGGTSYYGRVEMAVDGLWGTICKRFWDDPEASAFCRSLGFNTGFPYHKNADLRADDHVPIYEPNMHCKGKENSLLDCPHEGWKRNFSKTCELHDMDATVHCYNTIKLDTGIGVETKHGPVMFYYNDTWSLICDRDFDDMSARVVCRELGFVEGKAICCSAYGKTFDSILKGKSLKCSGSESSLSECLKDSQCDQYDTYASVMCFTPEDLRNETMMSGKLTFGFVSPDDPDDAPSSLSSMGGVVAVSQFNVTGRISSRHWDDKEAAIFCRSLGARYGLAYQTSSNPIRSDPVFLVSDFNCTGSEASLQECKFHDRLTLGNSTMANAAAALCYNESGINYTLANGGKNYGRVELAFNNQWGTICDLSWDDKDAGVFCRMMNFSDGYAISGAQYGEGKGPVWLSHLVCNGDEKSIHSCAHRGFSEEVVTTGWKKCTSHKDDAGVFCVNKLRLNLGYNASMGAVEIYHDDQWMAVCDDGFNGLAARVVCQTLGYKEGVVVLGSAFGETTGPIRVRRIDCGGNEKDLFNCNFEFTDKPVCKKYISVYCSNVQIYNTGFNLTLDRDDVHSDTHGEVMINMNGIWGSICMNGWSRKEATVVCKGLGFRGGVPYQVPSNSNYKRPILMSDVQCTGTETSLAQCKYTEWYQGSKCLYKDNRAGVLCYTQPNGLQYRLRNSSHADRGRVEIVYDGKTGGICNFLWDSRDASVFCRDLGYADGIEIEGGQFGNPDDMLWFTRVGCLGEEDELMKCDHSGFNSSGKVESTYERLCRRRTRDAAAWCFREKVEITNVRLAGSVSGATNMGRVEVFVTGPNEWGTVCDDYWDDRDATVVCRSLGYETGVMKKHGVFGRGSGPIWLDNVDCAGTENGIKECRHNGINIQNCNHGEDAGVVCSGLRKSAESSQAAGGDENSVVIAVTVPIILLLFSILVILGGCYWYQRLKQDDGMKSVLVESEMTDTNETTLSSTSASESTARVTLSKLRATFSKSKENKGLGNPNYNGFEAHNPGESTS</sequence>